<dbReference type="AlphaFoldDB" id="A0A7I8BWC0"/>
<accession>A0A7I8BWC0</accession>
<gene>
    <name evidence="1" type="ORF">PPGU16_57460</name>
</gene>
<sequence>MLLVLGVNGLALRGLFVGVFFRKMPPDDATAHRANHGVMARVVSRDAANYGAFDAARRMRRPADGKKERCGGECGFPESGHADTPFVLIEPMLRQRVRFQ</sequence>
<dbReference type="Proteomes" id="UP000510888">
    <property type="component" value="Plasmid PPGU16_p1"/>
</dbReference>
<evidence type="ECO:0000313" key="1">
    <source>
        <dbReference type="EMBL" id="BCF92679.1"/>
    </source>
</evidence>
<protein>
    <submittedName>
        <fullName evidence="1">Uncharacterized protein</fullName>
    </submittedName>
</protein>
<geneLocation type="plasmid" evidence="1 2">
    <name>PPGU16_p1</name>
</geneLocation>
<keyword evidence="2" id="KW-1185">Reference proteome</keyword>
<proteinExistence type="predicted"/>
<dbReference type="KEGG" id="plad:PPGU16_57460"/>
<organism evidence="1 2">
    <name type="scientific">Paraburkholderia largidicola</name>
    <dbReference type="NCBI Taxonomy" id="3014751"/>
    <lineage>
        <taxon>Bacteria</taxon>
        <taxon>Pseudomonadati</taxon>
        <taxon>Pseudomonadota</taxon>
        <taxon>Betaproteobacteria</taxon>
        <taxon>Burkholderiales</taxon>
        <taxon>Burkholderiaceae</taxon>
        <taxon>Paraburkholderia</taxon>
    </lineage>
</organism>
<dbReference type="EMBL" id="AP023176">
    <property type="protein sequence ID" value="BCF92679.1"/>
    <property type="molecule type" value="Genomic_DNA"/>
</dbReference>
<name>A0A7I8BWC0_9BURK</name>
<reference evidence="1 2" key="1">
    <citation type="journal article" date="2020" name="Genes (Basel)">
        <title>Genomic Comparison of Insect Gut Symbionts from Divergent Burkholderia Subclades.</title>
        <authorList>
            <person name="Takeshita K."/>
            <person name="Kikuchi Y."/>
        </authorList>
    </citation>
    <scope>NUCLEOTIDE SEQUENCE [LARGE SCALE GENOMIC DNA]</scope>
    <source>
        <strain evidence="1 2">PGU16</strain>
        <plasmid evidence="1 2">PPGU16_p1</plasmid>
    </source>
</reference>
<evidence type="ECO:0000313" key="2">
    <source>
        <dbReference type="Proteomes" id="UP000510888"/>
    </source>
</evidence>
<keyword evidence="1" id="KW-0614">Plasmid</keyword>